<feature type="domain" description="GST N-terminal" evidence="1">
    <location>
        <begin position="1"/>
        <end position="79"/>
    </location>
</feature>
<dbReference type="InterPro" id="IPR036282">
    <property type="entry name" value="Glutathione-S-Trfase_C_sf"/>
</dbReference>
<evidence type="ECO:0000313" key="3">
    <source>
        <dbReference type="EMBL" id="QGY00260.1"/>
    </source>
</evidence>
<dbReference type="PROSITE" id="PS50405">
    <property type="entry name" value="GST_CTER"/>
    <property type="match status" value="1"/>
</dbReference>
<gene>
    <name evidence="3" type="ORF">EI983_01025</name>
</gene>
<dbReference type="OrthoDB" id="7583243at2"/>
<dbReference type="CDD" id="cd03057">
    <property type="entry name" value="GST_N_Beta"/>
    <property type="match status" value="1"/>
</dbReference>
<dbReference type="SUPFAM" id="SSF47616">
    <property type="entry name" value="GST C-terminal domain-like"/>
    <property type="match status" value="1"/>
</dbReference>
<keyword evidence="3" id="KW-0808">Transferase</keyword>
<proteinExistence type="predicted"/>
<dbReference type="Proteomes" id="UP000428330">
    <property type="component" value="Chromosome"/>
</dbReference>
<evidence type="ECO:0000313" key="4">
    <source>
        <dbReference type="Proteomes" id="UP000428330"/>
    </source>
</evidence>
<dbReference type="InterPro" id="IPR040079">
    <property type="entry name" value="Glutathione_S-Trfase"/>
</dbReference>
<dbReference type="Pfam" id="PF02798">
    <property type="entry name" value="GST_N"/>
    <property type="match status" value="1"/>
</dbReference>
<dbReference type="PANTHER" id="PTHR44051">
    <property type="entry name" value="GLUTATHIONE S-TRANSFERASE-RELATED"/>
    <property type="match status" value="1"/>
</dbReference>
<dbReference type="GO" id="GO:0016740">
    <property type="term" value="F:transferase activity"/>
    <property type="evidence" value="ECO:0007669"/>
    <property type="project" value="UniProtKB-KW"/>
</dbReference>
<dbReference type="RefSeq" id="WP_157708943.1">
    <property type="nucleotide sequence ID" value="NZ_CP034348.1"/>
</dbReference>
<protein>
    <submittedName>
        <fullName evidence="3">Glutathione S-transferase family protein</fullName>
    </submittedName>
</protein>
<dbReference type="KEGG" id="rom:EI983_01025"/>
<dbReference type="Gene3D" id="3.40.30.10">
    <property type="entry name" value="Glutaredoxin"/>
    <property type="match status" value="1"/>
</dbReference>
<sequence>MKFYCAPKTVSIATAILLEETGLAYEAVKLDFAAAEQTKPDYRRINPKGRVPTLITERGSLTETGAILEYIAAQVPEMNLVPADPWDAAQMRAVMYYLAATFHVNHAHKVRGSRWADQQSSYQDMIAKVPETMGQSCAFVEENCALSPFAMGTDMTVADPWLFTICTWLDGDGVDITAYPRLAAHFEMMHARPSVAAVKELGIL</sequence>
<name>A0A6I6IT45_9RHOB</name>
<dbReference type="PROSITE" id="PS50404">
    <property type="entry name" value="GST_NTER"/>
    <property type="match status" value="1"/>
</dbReference>
<evidence type="ECO:0000259" key="1">
    <source>
        <dbReference type="PROSITE" id="PS50404"/>
    </source>
</evidence>
<dbReference type="SFLD" id="SFLDG00358">
    <property type="entry name" value="Main_(cytGST)"/>
    <property type="match status" value="1"/>
</dbReference>
<reference evidence="4" key="1">
    <citation type="submission" date="2018-12" db="EMBL/GenBank/DDBJ databases">
        <title>Complete genome sequence of Roseovarius sp. MME-070.</title>
        <authorList>
            <person name="Nam Y.-D."/>
            <person name="Kang J."/>
            <person name="Chung W.-H."/>
            <person name="Park Y.S."/>
        </authorList>
    </citation>
    <scope>NUCLEOTIDE SEQUENCE [LARGE SCALE GENOMIC DNA]</scope>
    <source>
        <strain evidence="4">MME-070</strain>
    </source>
</reference>
<dbReference type="SFLD" id="SFLDS00019">
    <property type="entry name" value="Glutathione_Transferase_(cytos"/>
    <property type="match status" value="1"/>
</dbReference>
<organism evidence="3 4">
    <name type="scientific">Roseovarius faecimaris</name>
    <dbReference type="NCBI Taxonomy" id="2494550"/>
    <lineage>
        <taxon>Bacteria</taxon>
        <taxon>Pseudomonadati</taxon>
        <taxon>Pseudomonadota</taxon>
        <taxon>Alphaproteobacteria</taxon>
        <taxon>Rhodobacterales</taxon>
        <taxon>Roseobacteraceae</taxon>
        <taxon>Roseovarius</taxon>
    </lineage>
</organism>
<dbReference type="InterPro" id="IPR004045">
    <property type="entry name" value="Glutathione_S-Trfase_N"/>
</dbReference>
<keyword evidence="4" id="KW-1185">Reference proteome</keyword>
<dbReference type="Gene3D" id="1.20.1050.10">
    <property type="match status" value="1"/>
</dbReference>
<feature type="domain" description="GST C-terminal" evidence="2">
    <location>
        <begin position="84"/>
        <end position="204"/>
    </location>
</feature>
<evidence type="ECO:0000259" key="2">
    <source>
        <dbReference type="PROSITE" id="PS50405"/>
    </source>
</evidence>
<dbReference type="SFLD" id="SFLDG01150">
    <property type="entry name" value="Main.1:_Beta-like"/>
    <property type="match status" value="1"/>
</dbReference>
<dbReference type="AlphaFoldDB" id="A0A6I6IT45"/>
<dbReference type="InterPro" id="IPR010987">
    <property type="entry name" value="Glutathione-S-Trfase_C-like"/>
</dbReference>
<dbReference type="PANTHER" id="PTHR44051:SF8">
    <property type="entry name" value="GLUTATHIONE S-TRANSFERASE GSTA"/>
    <property type="match status" value="1"/>
</dbReference>
<dbReference type="CDD" id="cd03188">
    <property type="entry name" value="GST_C_Beta"/>
    <property type="match status" value="1"/>
</dbReference>
<accession>A0A6I6IT45</accession>
<dbReference type="EMBL" id="CP034348">
    <property type="protein sequence ID" value="QGY00260.1"/>
    <property type="molecule type" value="Genomic_DNA"/>
</dbReference>
<dbReference type="SUPFAM" id="SSF52833">
    <property type="entry name" value="Thioredoxin-like"/>
    <property type="match status" value="1"/>
</dbReference>
<dbReference type="InterPro" id="IPR036249">
    <property type="entry name" value="Thioredoxin-like_sf"/>
</dbReference>